<dbReference type="OrthoDB" id="192326at2759"/>
<dbReference type="Pfam" id="PF06799">
    <property type="entry name" value="CGLD27-like"/>
    <property type="match status" value="1"/>
</dbReference>
<dbReference type="AlphaFoldDB" id="A0A8T0IYR7"/>
<organism evidence="3 4">
    <name type="scientific">Ceratodon purpureus</name>
    <name type="common">Fire moss</name>
    <name type="synonym">Dicranum purpureum</name>
    <dbReference type="NCBI Taxonomy" id="3225"/>
    <lineage>
        <taxon>Eukaryota</taxon>
        <taxon>Viridiplantae</taxon>
        <taxon>Streptophyta</taxon>
        <taxon>Embryophyta</taxon>
        <taxon>Bryophyta</taxon>
        <taxon>Bryophytina</taxon>
        <taxon>Bryopsida</taxon>
        <taxon>Dicranidae</taxon>
        <taxon>Pseudoditrichales</taxon>
        <taxon>Ditrichaceae</taxon>
        <taxon>Ceratodon</taxon>
    </lineage>
</organism>
<protein>
    <recommendedName>
        <fullName evidence="5">DUF1230 family protein</fullName>
    </recommendedName>
</protein>
<evidence type="ECO:0000313" key="2">
    <source>
        <dbReference type="EMBL" id="KAG0556412.1"/>
    </source>
</evidence>
<evidence type="ECO:0000256" key="1">
    <source>
        <dbReference type="SAM" id="Phobius"/>
    </source>
</evidence>
<dbReference type="InterPro" id="IPR009631">
    <property type="entry name" value="CGLD27-like"/>
</dbReference>
<dbReference type="PANTHER" id="PTHR34214">
    <property type="match status" value="1"/>
</dbReference>
<gene>
    <name evidence="2" type="ORF">KC19_11G051500</name>
    <name evidence="3" type="ORF">KC19_2G197500</name>
</gene>
<dbReference type="PANTHER" id="PTHR34214:SF1">
    <property type="entry name" value="DUF1230 FAMILY PROTEIN"/>
    <property type="match status" value="1"/>
</dbReference>
<accession>A0A8T0IYR7</accession>
<proteinExistence type="predicted"/>
<keyword evidence="1" id="KW-0812">Transmembrane</keyword>
<keyword evidence="4" id="KW-1185">Reference proteome</keyword>
<keyword evidence="1" id="KW-0472">Membrane</keyword>
<dbReference type="Proteomes" id="UP000822688">
    <property type="component" value="Chromosome 11"/>
</dbReference>
<dbReference type="Proteomes" id="UP000822688">
    <property type="component" value="Chromosome 2"/>
</dbReference>
<comment type="caution">
    <text evidence="3">The sequence shown here is derived from an EMBL/GenBank/DDBJ whole genome shotgun (WGS) entry which is preliminary data.</text>
</comment>
<evidence type="ECO:0000313" key="4">
    <source>
        <dbReference type="Proteomes" id="UP000822688"/>
    </source>
</evidence>
<dbReference type="EMBL" id="CM026422">
    <property type="protein sequence ID" value="KAG0587866.1"/>
    <property type="molecule type" value="Genomic_DNA"/>
</dbReference>
<feature type="transmembrane region" description="Helical" evidence="1">
    <location>
        <begin position="150"/>
        <end position="169"/>
    </location>
</feature>
<feature type="transmembrane region" description="Helical" evidence="1">
    <location>
        <begin position="223"/>
        <end position="242"/>
    </location>
</feature>
<evidence type="ECO:0008006" key="5">
    <source>
        <dbReference type="Google" id="ProtNLM"/>
    </source>
</evidence>
<evidence type="ECO:0000313" key="3">
    <source>
        <dbReference type="EMBL" id="KAG0587866.1"/>
    </source>
</evidence>
<sequence>MATMRLVNWNAHTTSSSQGTLKLTSERFAPLGGIRVSCPVPDGSKTSRKFRFVVRAGPKKGGNSGDKARRYDPMFARGGSTVECPVPWEQQPVNEYQMLNETGLFAWATDPLLSFGIRISAVTVGVSALVGYPIVSLSINAEQEFLKCCMGALCGGILAATVVTLRLYLGWAYIGNRLFSATVEYEETGWYDGEVWVKPPEVLARDRLLGSYKVKPALLRMKVTLVGLAISLLSLTGAIYALPGPPPHIEPAEDMAQTFNRTSKLTYSDSAARRYEPEAFAGEDDLSSVATPTLFDYCQ</sequence>
<dbReference type="EMBL" id="CM026432">
    <property type="protein sequence ID" value="KAG0556412.1"/>
    <property type="molecule type" value="Genomic_DNA"/>
</dbReference>
<reference evidence="3 4" key="1">
    <citation type="submission" date="2020-06" db="EMBL/GenBank/DDBJ databases">
        <title>WGS assembly of Ceratodon purpureus strain R40.</title>
        <authorList>
            <person name="Carey S.B."/>
            <person name="Jenkins J."/>
            <person name="Shu S."/>
            <person name="Lovell J.T."/>
            <person name="Sreedasyam A."/>
            <person name="Maumus F."/>
            <person name="Tiley G.P."/>
            <person name="Fernandez-Pozo N."/>
            <person name="Barry K."/>
            <person name="Chen C."/>
            <person name="Wang M."/>
            <person name="Lipzen A."/>
            <person name="Daum C."/>
            <person name="Saski C.A."/>
            <person name="Payton A.C."/>
            <person name="Mcbreen J.C."/>
            <person name="Conrad R.E."/>
            <person name="Kollar L.M."/>
            <person name="Olsson S."/>
            <person name="Huttunen S."/>
            <person name="Landis J.B."/>
            <person name="Wickett N.J."/>
            <person name="Johnson M.G."/>
            <person name="Rensing S.A."/>
            <person name="Grimwood J."/>
            <person name="Schmutz J."/>
            <person name="Mcdaniel S.F."/>
        </authorList>
    </citation>
    <scope>NUCLEOTIDE SEQUENCE</scope>
    <source>
        <strain evidence="3 4">R40</strain>
    </source>
</reference>
<keyword evidence="1" id="KW-1133">Transmembrane helix</keyword>
<name>A0A8T0IYR7_CERPU</name>